<dbReference type="Proteomes" id="UP000188637">
    <property type="component" value="Unassembled WGS sequence"/>
</dbReference>
<gene>
    <name evidence="1" type="ORF">AN640_04925</name>
</gene>
<keyword evidence="2" id="KW-1185">Reference proteome</keyword>
<evidence type="ECO:0000313" key="2">
    <source>
        <dbReference type="Proteomes" id="UP000188637"/>
    </source>
</evidence>
<reference evidence="1" key="1">
    <citation type="submission" date="2016-08" db="EMBL/GenBank/DDBJ databases">
        <authorList>
            <person name="Ngugi D.K."/>
            <person name="Miyake S."/>
            <person name="Stingl U."/>
        </authorList>
    </citation>
    <scope>NUCLEOTIDE SEQUENCE</scope>
    <source>
        <strain evidence="1">SCG-D08WGA-EpuloA1</strain>
    </source>
</reference>
<dbReference type="EMBL" id="LJHD01000069">
    <property type="protein sequence ID" value="ONI45209.1"/>
    <property type="molecule type" value="Genomic_DNA"/>
</dbReference>
<accession>A0ACC8XI89</accession>
<sequence>MMFSWENLRKLTENSFDAARTSFLDIICNYRGVINSEVIVVFDAYKMRTGETEQKYNNIKVIYTKENQTADQYIERFARQYKDTYNITVATSDFMQQTTTRTQGANIISSKDLKMDIELQIKNVMEKYGSTKPEKNFIGDIWSKVTQ</sequence>
<comment type="caution">
    <text evidence="1">The sequence shown here is derived from an EMBL/GenBank/DDBJ whole genome shotgun (WGS) entry which is preliminary data.</text>
</comment>
<proteinExistence type="predicted"/>
<organism evidence="1 2">
    <name type="scientific">Candidatus Epulonipiscium fishelsonii</name>
    <dbReference type="NCBI Taxonomy" id="77094"/>
    <lineage>
        <taxon>Bacteria</taxon>
        <taxon>Bacillati</taxon>
        <taxon>Bacillota</taxon>
        <taxon>Clostridia</taxon>
        <taxon>Lachnospirales</taxon>
        <taxon>Lachnospiraceae</taxon>
        <taxon>Candidatus Epulonipiscium</taxon>
    </lineage>
</organism>
<evidence type="ECO:0000313" key="1">
    <source>
        <dbReference type="EMBL" id="ONI45209.1"/>
    </source>
</evidence>
<name>A0ACC8XI89_9FIRM</name>
<protein>
    <submittedName>
        <fullName evidence="1">Uncharacterized protein</fullName>
    </submittedName>
</protein>